<dbReference type="SUPFAM" id="SSF158622">
    <property type="entry name" value="YheA/YmcA-like"/>
    <property type="match status" value="1"/>
</dbReference>
<dbReference type="InterPro" id="IPR052767">
    <property type="entry name" value="Bact_com_dev_regulator"/>
</dbReference>
<keyword evidence="2" id="KW-1185">Reference proteome</keyword>
<dbReference type="KEGG" id="jar:G7057_09735"/>
<dbReference type="InterPro" id="IPR010368">
    <property type="entry name" value="Com_YlbF"/>
</dbReference>
<dbReference type="PANTHER" id="PTHR38448">
    <property type="entry name" value="REGULATORY PROTEIN YLBF-RELATED"/>
    <property type="match status" value="1"/>
</dbReference>
<protein>
    <submittedName>
        <fullName evidence="1">YlbF family regulator</fullName>
    </submittedName>
</protein>
<dbReference type="Pfam" id="PF06133">
    <property type="entry name" value="Com_YlbF"/>
    <property type="match status" value="1"/>
</dbReference>
<organism evidence="1 2">
    <name type="scientific">Jeotgalibaca arthritidis</name>
    <dbReference type="NCBI Taxonomy" id="1868794"/>
    <lineage>
        <taxon>Bacteria</taxon>
        <taxon>Bacillati</taxon>
        <taxon>Bacillota</taxon>
        <taxon>Bacilli</taxon>
        <taxon>Lactobacillales</taxon>
        <taxon>Carnobacteriaceae</taxon>
        <taxon>Jeotgalibaca</taxon>
    </lineage>
</organism>
<sequence length="150" mass="17349">MIYDEALLALEDQCDQLIIRILESEAMVGYLEAKQRIESSEEAQLKIEQFKRKQEQFELIEPYGEYAPDFLSYRQQLYQAKREMDLDEVVYEFRIAERQLQVQLDLIADKLAKSVSTNILVSAGDAFSLSLIGLPTACEIHLGKRKDIEL</sequence>
<gene>
    <name evidence="1" type="ORF">G7057_09735</name>
</gene>
<accession>A0A6G7KBR7</accession>
<name>A0A6G7KBR7_9LACT</name>
<dbReference type="AlphaFoldDB" id="A0A6G7KBR7"/>
<reference evidence="1 2" key="1">
    <citation type="journal article" date="2017" name="Int. J. Syst. Evol. Microbiol.">
        <title>Jeotgalibaca porci sp. nov. and Jeotgalibaca arthritidis sp. nov., isolated from pigs, and emended description of the genus Jeotgalibaca.</title>
        <authorList>
            <person name="Zamora L."/>
            <person name="Perez-Sancho M."/>
            <person name="Dominguez L."/>
            <person name="Fernandez-Garayzabal J.F."/>
            <person name="Vela A.I."/>
        </authorList>
    </citation>
    <scope>NUCLEOTIDE SEQUENCE [LARGE SCALE GENOMIC DNA]</scope>
    <source>
        <strain evidence="1 2">CECT 9157</strain>
    </source>
</reference>
<evidence type="ECO:0000313" key="1">
    <source>
        <dbReference type="EMBL" id="QII82687.1"/>
    </source>
</evidence>
<evidence type="ECO:0000313" key="2">
    <source>
        <dbReference type="Proteomes" id="UP000501451"/>
    </source>
</evidence>
<dbReference type="EMBL" id="CP049740">
    <property type="protein sequence ID" value="QII82687.1"/>
    <property type="molecule type" value="Genomic_DNA"/>
</dbReference>
<dbReference type="Gene3D" id="1.20.1500.10">
    <property type="entry name" value="YheA/YmcA-like"/>
    <property type="match status" value="1"/>
</dbReference>
<dbReference type="PANTHER" id="PTHR38448:SF2">
    <property type="entry name" value="REGULATORY PROTEIN YLBF"/>
    <property type="match status" value="1"/>
</dbReference>
<dbReference type="RefSeq" id="WP_076766520.1">
    <property type="nucleotide sequence ID" value="NZ_CP049740.1"/>
</dbReference>
<dbReference type="Proteomes" id="UP000501451">
    <property type="component" value="Chromosome"/>
</dbReference>
<dbReference type="InterPro" id="IPR023378">
    <property type="entry name" value="YheA/YmcA-like_dom_sf"/>
</dbReference>
<proteinExistence type="predicted"/>